<accession>A0ABT9DXZ2</accession>
<dbReference type="EMBL" id="JAUTWS010000008">
    <property type="protein sequence ID" value="MDO9708763.1"/>
    <property type="molecule type" value="Genomic_DNA"/>
</dbReference>
<dbReference type="SUPFAM" id="SSF48695">
    <property type="entry name" value="Multiheme cytochromes"/>
    <property type="match status" value="1"/>
</dbReference>
<comment type="caution">
    <text evidence="2">The sequence shown here is derived from an EMBL/GenBank/DDBJ whole genome shotgun (WGS) entry which is preliminary data.</text>
</comment>
<keyword evidence="1" id="KW-0472">Membrane</keyword>
<keyword evidence="3" id="KW-1185">Reference proteome</keyword>
<evidence type="ECO:0000256" key="1">
    <source>
        <dbReference type="SAM" id="Phobius"/>
    </source>
</evidence>
<evidence type="ECO:0000313" key="2">
    <source>
        <dbReference type="EMBL" id="MDO9708763.1"/>
    </source>
</evidence>
<dbReference type="Gene3D" id="3.90.10.10">
    <property type="entry name" value="Cytochrome C3"/>
    <property type="match status" value="2"/>
</dbReference>
<gene>
    <name evidence="2" type="ORF">Q7A36_10465</name>
</gene>
<keyword evidence="1" id="KW-1133">Transmembrane helix</keyword>
<dbReference type="RefSeq" id="WP_305103629.1">
    <property type="nucleotide sequence ID" value="NZ_JAUTWS010000008.1"/>
</dbReference>
<evidence type="ECO:0000313" key="3">
    <source>
        <dbReference type="Proteomes" id="UP001243009"/>
    </source>
</evidence>
<dbReference type="PANTHER" id="PTHR39425">
    <property type="entry name" value="LIPOPROTEIN CYTOCHROME C"/>
    <property type="match status" value="1"/>
</dbReference>
<proteinExistence type="predicted"/>
<dbReference type="InterPro" id="IPR036280">
    <property type="entry name" value="Multihaem_cyt_sf"/>
</dbReference>
<feature type="transmembrane region" description="Helical" evidence="1">
    <location>
        <begin position="30"/>
        <end position="51"/>
    </location>
</feature>
<protein>
    <submittedName>
        <fullName evidence="2">Cytochrome c3 family protein</fullName>
    </submittedName>
</protein>
<reference evidence="2 3" key="1">
    <citation type="submission" date="2023-08" db="EMBL/GenBank/DDBJ databases">
        <title>The draft genome sequence of Paracraurococcus sp. LOR1-02.</title>
        <authorList>
            <person name="Kingkaew E."/>
            <person name="Tanasupawat S."/>
        </authorList>
    </citation>
    <scope>NUCLEOTIDE SEQUENCE [LARGE SCALE GENOMIC DNA]</scope>
    <source>
        <strain evidence="2 3">LOR1-02</strain>
    </source>
</reference>
<organism evidence="2 3">
    <name type="scientific">Paracraurococcus lichenis</name>
    <dbReference type="NCBI Taxonomy" id="3064888"/>
    <lineage>
        <taxon>Bacteria</taxon>
        <taxon>Pseudomonadati</taxon>
        <taxon>Pseudomonadota</taxon>
        <taxon>Alphaproteobacteria</taxon>
        <taxon>Acetobacterales</taxon>
        <taxon>Roseomonadaceae</taxon>
        <taxon>Paracraurococcus</taxon>
    </lineage>
</organism>
<sequence length="233" mass="25927">MRDDPDGRSAPRDDADAQLFPRWTTLAARLALVSLVALPLGVLGLLMALPYTPYVTGQTITPDQPVPFSHEHHVGGLGIECRYCHTSVEQSRFAGVPPTHTCMTCHSQLWTNAAVLEPVRRSLAEGRPIRWHRVNELPDYAYFDHSVHVRNGVGCTTCHGPVDSMPLMRQAAPLTMGWCLDCHRNPAPHLRPESEIYAGHWTPPPDQEARGAALIRHYGIRTEHLADCSVCHR</sequence>
<name>A0ABT9DXZ2_9PROT</name>
<dbReference type="Proteomes" id="UP001243009">
    <property type="component" value="Unassembled WGS sequence"/>
</dbReference>
<keyword evidence="1" id="KW-0812">Transmembrane</keyword>
<dbReference type="PANTHER" id="PTHR39425:SF1">
    <property type="entry name" value="CYTOCHROME C7-LIKE DOMAIN-CONTAINING PROTEIN"/>
    <property type="match status" value="1"/>
</dbReference>
<dbReference type="CDD" id="cd08168">
    <property type="entry name" value="Cytochrom_C3"/>
    <property type="match status" value="1"/>
</dbReference>